<proteinExistence type="predicted"/>
<evidence type="ECO:0000313" key="1">
    <source>
        <dbReference type="EMBL" id="MBB5772962.1"/>
    </source>
</evidence>
<dbReference type="AlphaFoldDB" id="A0A2X1D5R9"/>
<gene>
    <name evidence="1" type="ORF">HNP47_002982</name>
    <name evidence="2" type="ORF">NCTC11166_03258</name>
</gene>
<evidence type="ECO:0000313" key="4">
    <source>
        <dbReference type="Proteomes" id="UP000556201"/>
    </source>
</evidence>
<dbReference type="RefSeq" id="WP_184280145.1">
    <property type="nucleotide sequence ID" value="NZ_JACHLJ010000004.1"/>
</dbReference>
<evidence type="ECO:0000313" key="3">
    <source>
        <dbReference type="Proteomes" id="UP000251186"/>
    </source>
</evidence>
<reference evidence="2 3" key="1">
    <citation type="submission" date="2018-06" db="EMBL/GenBank/DDBJ databases">
        <authorList>
            <consortium name="Pathogen Informatics"/>
            <person name="Doyle S."/>
        </authorList>
    </citation>
    <scope>NUCLEOTIDE SEQUENCE [LARGE SCALE GENOMIC DNA]</scope>
    <source>
        <strain evidence="2 3">NCTC11166</strain>
    </source>
</reference>
<organism evidence="2 3">
    <name type="scientific">Brevundimonas vesicularis</name>
    <name type="common">Pseudomonas vesicularis</name>
    <dbReference type="NCBI Taxonomy" id="41276"/>
    <lineage>
        <taxon>Bacteria</taxon>
        <taxon>Pseudomonadati</taxon>
        <taxon>Pseudomonadota</taxon>
        <taxon>Alphaproteobacteria</taxon>
        <taxon>Caulobacterales</taxon>
        <taxon>Caulobacteraceae</taxon>
        <taxon>Brevundimonas</taxon>
    </lineage>
</organism>
<sequence length="89" mass="10208">MLNFYRDDTTPDDIRRGDQCALVCQCGSSVIPAWAKLPQAQRFTPLRDMRAKMVCKRCGNRRPQIVIRGHHGSGGQLTELWRWPPANRT</sequence>
<evidence type="ECO:0000313" key="2">
    <source>
        <dbReference type="EMBL" id="SPU55855.1"/>
    </source>
</evidence>
<protein>
    <submittedName>
        <fullName evidence="2">Uncharacterized protein</fullName>
    </submittedName>
</protein>
<dbReference type="Proteomes" id="UP000251186">
    <property type="component" value="Unassembled WGS sequence"/>
</dbReference>
<accession>A0A2X1D5R9</accession>
<reference evidence="1 4" key="2">
    <citation type="submission" date="2020-08" db="EMBL/GenBank/DDBJ databases">
        <title>Functional genomics of gut bacteria from endangered species of beetles.</title>
        <authorList>
            <person name="Carlos-Shanley C."/>
        </authorList>
    </citation>
    <scope>NUCLEOTIDE SEQUENCE [LARGE SCALE GENOMIC DNA]</scope>
    <source>
        <strain evidence="1 4">S00192</strain>
    </source>
</reference>
<name>A0A2X1D5R9_BREVE</name>
<dbReference type="EMBL" id="UAQP01000014">
    <property type="protein sequence ID" value="SPU55855.1"/>
    <property type="molecule type" value="Genomic_DNA"/>
</dbReference>
<dbReference type="EMBL" id="JACHLJ010000004">
    <property type="protein sequence ID" value="MBB5772962.1"/>
    <property type="molecule type" value="Genomic_DNA"/>
</dbReference>
<dbReference type="Proteomes" id="UP000556201">
    <property type="component" value="Unassembled WGS sequence"/>
</dbReference>